<comment type="cofactor">
    <cofactor evidence="3">
        <name>Zn(2+)</name>
        <dbReference type="ChEBI" id="CHEBI:29105"/>
    </cofactor>
    <text evidence="3">Binds 1 divalent metal cation per subunit.</text>
</comment>
<dbReference type="InterPro" id="IPR011042">
    <property type="entry name" value="6-blade_b-propeller_TolB-like"/>
</dbReference>
<proteinExistence type="inferred from homology"/>
<dbReference type="PANTHER" id="PTHR10907:SF47">
    <property type="entry name" value="REGUCALCIN"/>
    <property type="match status" value="1"/>
</dbReference>
<dbReference type="PRINTS" id="PR01790">
    <property type="entry name" value="SMP30FAMILY"/>
</dbReference>
<dbReference type="GO" id="GO:0019853">
    <property type="term" value="P:L-ascorbic acid biosynthetic process"/>
    <property type="evidence" value="ECO:0007669"/>
    <property type="project" value="TreeGrafter"/>
</dbReference>
<dbReference type="GO" id="GO:0005509">
    <property type="term" value="F:calcium ion binding"/>
    <property type="evidence" value="ECO:0007669"/>
    <property type="project" value="TreeGrafter"/>
</dbReference>
<feature type="domain" description="SMP-30/Gluconolactonase/LRE-like region" evidence="4">
    <location>
        <begin position="19"/>
        <end position="258"/>
    </location>
</feature>
<evidence type="ECO:0000259" key="4">
    <source>
        <dbReference type="Pfam" id="PF08450"/>
    </source>
</evidence>
<dbReference type="Gene3D" id="2.120.10.30">
    <property type="entry name" value="TolB, C-terminal domain"/>
    <property type="match status" value="1"/>
</dbReference>
<evidence type="ECO:0000313" key="6">
    <source>
        <dbReference type="Proteomes" id="UP000886856"/>
    </source>
</evidence>
<evidence type="ECO:0000256" key="2">
    <source>
        <dbReference type="PIRSR" id="PIRSR605511-1"/>
    </source>
</evidence>
<dbReference type="EMBL" id="DWYW01000194">
    <property type="protein sequence ID" value="HJA90807.1"/>
    <property type="molecule type" value="Genomic_DNA"/>
</dbReference>
<protein>
    <submittedName>
        <fullName evidence="5">SMP-30/gluconolactonase/LRE family protein</fullName>
    </submittedName>
</protein>
<gene>
    <name evidence="5" type="ORF">H9948_08460</name>
</gene>
<feature type="binding site" evidence="3">
    <location>
        <position position="150"/>
    </location>
    <ligand>
        <name>a divalent metal cation</name>
        <dbReference type="ChEBI" id="CHEBI:60240"/>
    </ligand>
</feature>
<reference evidence="5" key="2">
    <citation type="submission" date="2021-04" db="EMBL/GenBank/DDBJ databases">
        <authorList>
            <person name="Gilroy R."/>
        </authorList>
    </citation>
    <scope>NUCLEOTIDE SEQUENCE</scope>
    <source>
        <strain evidence="5">CHK171-505</strain>
    </source>
</reference>
<dbReference type="Proteomes" id="UP000886856">
    <property type="component" value="Unassembled WGS sequence"/>
</dbReference>
<dbReference type="Pfam" id="PF08450">
    <property type="entry name" value="SGL"/>
    <property type="match status" value="1"/>
</dbReference>
<name>A0A9D2KWW0_9LACT</name>
<feature type="active site" description="Proton donor/acceptor" evidence="2">
    <location>
        <position position="199"/>
    </location>
</feature>
<feature type="binding site" evidence="3">
    <location>
        <position position="19"/>
    </location>
    <ligand>
        <name>a divalent metal cation</name>
        <dbReference type="ChEBI" id="CHEBI:60240"/>
    </ligand>
</feature>
<evidence type="ECO:0000313" key="5">
    <source>
        <dbReference type="EMBL" id="HJA90807.1"/>
    </source>
</evidence>
<evidence type="ECO:0000256" key="3">
    <source>
        <dbReference type="PIRSR" id="PIRSR605511-2"/>
    </source>
</evidence>
<keyword evidence="3" id="KW-0479">Metal-binding</keyword>
<keyword evidence="3" id="KW-0862">Zinc</keyword>
<dbReference type="SUPFAM" id="SSF63829">
    <property type="entry name" value="Calcium-dependent phosphotriesterase"/>
    <property type="match status" value="1"/>
</dbReference>
<feature type="binding site" evidence="3">
    <location>
        <position position="103"/>
    </location>
    <ligand>
        <name>substrate</name>
    </ligand>
</feature>
<feature type="binding site" evidence="3">
    <location>
        <position position="199"/>
    </location>
    <ligand>
        <name>a divalent metal cation</name>
        <dbReference type="ChEBI" id="CHEBI:60240"/>
    </ligand>
</feature>
<feature type="binding site" evidence="3">
    <location>
        <position position="101"/>
    </location>
    <ligand>
        <name>substrate</name>
    </ligand>
</feature>
<dbReference type="InterPro" id="IPR005511">
    <property type="entry name" value="SMP-30"/>
</dbReference>
<comment type="caution">
    <text evidence="5">The sequence shown here is derived from an EMBL/GenBank/DDBJ whole genome shotgun (WGS) entry which is preliminary data.</text>
</comment>
<reference evidence="5" key="1">
    <citation type="journal article" date="2021" name="PeerJ">
        <title>Extensive microbial diversity within the chicken gut microbiome revealed by metagenomics and culture.</title>
        <authorList>
            <person name="Gilroy R."/>
            <person name="Ravi A."/>
            <person name="Getino M."/>
            <person name="Pursley I."/>
            <person name="Horton D.L."/>
            <person name="Alikhan N.F."/>
            <person name="Baker D."/>
            <person name="Gharbi K."/>
            <person name="Hall N."/>
            <person name="Watson M."/>
            <person name="Adriaenssens E.M."/>
            <person name="Foster-Nyarko E."/>
            <person name="Jarju S."/>
            <person name="Secka A."/>
            <person name="Antonio M."/>
            <person name="Oren A."/>
            <person name="Chaudhuri R.R."/>
            <person name="La Ragione R."/>
            <person name="Hildebrand F."/>
            <person name="Pallen M.J."/>
        </authorList>
    </citation>
    <scope>NUCLEOTIDE SEQUENCE</scope>
    <source>
        <strain evidence="5">CHK171-505</strain>
    </source>
</reference>
<dbReference type="AlphaFoldDB" id="A0A9D2KWW0"/>
<dbReference type="PANTHER" id="PTHR10907">
    <property type="entry name" value="REGUCALCIN"/>
    <property type="match status" value="1"/>
</dbReference>
<accession>A0A9D2KWW0</accession>
<evidence type="ECO:0000256" key="1">
    <source>
        <dbReference type="ARBA" id="ARBA00008853"/>
    </source>
</evidence>
<organism evidence="5 6">
    <name type="scientific">Candidatus Jeotgalibaca merdavium</name>
    <dbReference type="NCBI Taxonomy" id="2838627"/>
    <lineage>
        <taxon>Bacteria</taxon>
        <taxon>Bacillati</taxon>
        <taxon>Bacillota</taxon>
        <taxon>Bacilli</taxon>
        <taxon>Lactobacillales</taxon>
        <taxon>Carnobacteriaceae</taxon>
        <taxon>Jeotgalibaca</taxon>
    </lineage>
</organism>
<sequence length="275" mass="30890">MYQTFEPELVYFAQNSLLEGPVWDSQNQLLYFVSITDQVIYVMNEQTKEIRTYLTSGPVGAAVLYGEHELLSAEKEGIFKINKETSERTFLCQPNQDERLRYNDGKLDPKGRFLIGSMGYNQTVENGASLYVVDEDGQYQTLLKELTLSNGLGWSHDGQTMYHIDTPTRAVHAYDYDLEKPALSNKRLVCHITGDGVPDGMCVDRDGRIWVAEYGGKQVCLWNTETGKKEGHITLPVSNITSCCLGGEHLNVLYITTAKKDGEPLSGGLFKVKLR</sequence>
<dbReference type="GO" id="GO:0004341">
    <property type="term" value="F:gluconolactonase activity"/>
    <property type="evidence" value="ECO:0007669"/>
    <property type="project" value="TreeGrafter"/>
</dbReference>
<dbReference type="InterPro" id="IPR013658">
    <property type="entry name" value="SGL"/>
</dbReference>
<comment type="similarity">
    <text evidence="1">Belongs to the SMP-30/CGR1 family.</text>
</comment>